<evidence type="ECO:0000313" key="1">
    <source>
        <dbReference type="EMBL" id="KAF7929392.1"/>
    </source>
</evidence>
<reference evidence="1 2" key="1">
    <citation type="journal article" date="2020" name="Genome Biol. Evol.">
        <title>Comparative genomics of Sclerotiniaceae.</title>
        <authorList>
            <person name="Valero Jimenez C.A."/>
            <person name="Steentjes M."/>
            <person name="Scholten O.E."/>
            <person name="Van Kan J.A.L."/>
        </authorList>
    </citation>
    <scope>NUCLEOTIDE SEQUENCE [LARGE SCALE GENOMIC DNA]</scope>
    <source>
        <strain evidence="1 2">B1</strain>
    </source>
</reference>
<name>A0ABQ7INJ9_9HELO</name>
<organism evidence="1 2">
    <name type="scientific">Botrytis deweyae</name>
    <dbReference type="NCBI Taxonomy" id="2478750"/>
    <lineage>
        <taxon>Eukaryota</taxon>
        <taxon>Fungi</taxon>
        <taxon>Dikarya</taxon>
        <taxon>Ascomycota</taxon>
        <taxon>Pezizomycotina</taxon>
        <taxon>Leotiomycetes</taxon>
        <taxon>Helotiales</taxon>
        <taxon>Sclerotiniaceae</taxon>
        <taxon>Botrytis</taxon>
    </lineage>
</organism>
<dbReference type="Proteomes" id="UP000783213">
    <property type="component" value="Unassembled WGS sequence"/>
</dbReference>
<accession>A0ABQ7INJ9</accession>
<evidence type="ECO:0000313" key="2">
    <source>
        <dbReference type="Proteomes" id="UP000783213"/>
    </source>
</evidence>
<dbReference type="RefSeq" id="XP_038810774.1">
    <property type="nucleotide sequence ID" value="XM_038952932.1"/>
</dbReference>
<comment type="caution">
    <text evidence="1">The sequence shown here is derived from an EMBL/GenBank/DDBJ whole genome shotgun (WGS) entry which is preliminary data.</text>
</comment>
<dbReference type="EMBL" id="RCSX01000010">
    <property type="protein sequence ID" value="KAF7929392.1"/>
    <property type="molecule type" value="Genomic_DNA"/>
</dbReference>
<sequence length="198" mass="22441">MIRVPANVGAQNPPILNSPDTFKSTKNNIPALPDLTSSCIYDEINSTTGDIIDSTKNNIPALPDLPSSCIYDEINSTTGDIIDSTKKRDELPRIRADVNRRLIEFSKFGAKLNAVATEIRDFYGAHREQTRSSDEFLAKMDNDIARLREPTEEVDEMASLVKRNMELELKVYMQSTKLKKLEGWSVEMRRMVSKWDAE</sequence>
<keyword evidence="2" id="KW-1185">Reference proteome</keyword>
<protein>
    <submittedName>
        <fullName evidence="1">Uncharacterized protein</fullName>
    </submittedName>
</protein>
<gene>
    <name evidence="1" type="ORF">EAE98_005310</name>
</gene>
<proteinExistence type="predicted"/>
<dbReference type="GeneID" id="62232084"/>